<dbReference type="PANTHER" id="PTHR41394">
    <property type="entry name" value="MAGNESIUM TRANSPORTER MGTE"/>
    <property type="match status" value="1"/>
</dbReference>
<dbReference type="SUPFAM" id="SSF54631">
    <property type="entry name" value="CBS-domain pair"/>
    <property type="match status" value="1"/>
</dbReference>
<evidence type="ECO:0000256" key="10">
    <source>
        <dbReference type="SAM" id="Phobius"/>
    </source>
</evidence>
<dbReference type="InterPro" id="IPR000644">
    <property type="entry name" value="CBS_dom"/>
</dbReference>
<dbReference type="PROSITE" id="PS51371">
    <property type="entry name" value="CBS"/>
    <property type="match status" value="1"/>
</dbReference>
<keyword evidence="3" id="KW-0813">Transport</keyword>
<name>A0A517PAM3_9PLAN</name>
<evidence type="ECO:0000256" key="5">
    <source>
        <dbReference type="ARBA" id="ARBA00022842"/>
    </source>
</evidence>
<dbReference type="InterPro" id="IPR036739">
    <property type="entry name" value="SLC41_membr_dom_sf"/>
</dbReference>
<evidence type="ECO:0000313" key="12">
    <source>
        <dbReference type="EMBL" id="QDT16422.1"/>
    </source>
</evidence>
<keyword evidence="13" id="KW-1185">Reference proteome</keyword>
<keyword evidence="5" id="KW-0460">Magnesium</keyword>
<dbReference type="AlphaFoldDB" id="A0A517PAM3"/>
<evidence type="ECO:0000256" key="9">
    <source>
        <dbReference type="SAM" id="MobiDB-lite"/>
    </source>
</evidence>
<gene>
    <name evidence="12" type="ORF">CA12_25240</name>
</gene>
<evidence type="ECO:0000256" key="4">
    <source>
        <dbReference type="ARBA" id="ARBA00022692"/>
    </source>
</evidence>
<feature type="compositionally biased region" description="Pro residues" evidence="9">
    <location>
        <begin position="27"/>
        <end position="36"/>
    </location>
</feature>
<dbReference type="Gene3D" id="3.10.580.10">
    <property type="entry name" value="CBS-domain"/>
    <property type="match status" value="1"/>
</dbReference>
<comment type="subcellular location">
    <subcellularLocation>
        <location evidence="1">Membrane</location>
        <topology evidence="1">Multi-pass membrane protein</topology>
    </subcellularLocation>
</comment>
<sequence>MGYDPGMPEPPTPAAPATAAEFAIAPPAAPALPGVPPRGDGSSHAGPPLTDPVTAHLRTDYARLPAEGTVGEALAAVRKNPPKHTVIYFYAVRPDGTLAGVVPTRRLILAEPETPLLEVAFLHPITIPAAATVEDACEFFILHRLLAFPVVEPGGRLLGVIDVNLYTNELVDLAEGDAKELTNDLFQLVGVHLEAVRSSERAGGMAAAFSPLKTRFPWLLTNVAGGLTAAFLTGMFEAELQKAVALALFIPVVLALAESVAIQSVSLSLPALRSGRPGWRAVWRRTRSEAVGGLVLGVACGLLIAGAGAVWLGPGDVTWCLLGGVAGGVTWAAAVGAAVPNLLRRVHPDPHVASGPIVLATTDLGALLIYLSLARALL</sequence>
<evidence type="ECO:0000256" key="2">
    <source>
        <dbReference type="ARBA" id="ARBA00009749"/>
    </source>
</evidence>
<dbReference type="InterPro" id="IPR046342">
    <property type="entry name" value="CBS_dom_sf"/>
</dbReference>
<evidence type="ECO:0000259" key="11">
    <source>
        <dbReference type="PROSITE" id="PS51371"/>
    </source>
</evidence>
<dbReference type="Pfam" id="PF01769">
    <property type="entry name" value="MgtE"/>
    <property type="match status" value="1"/>
</dbReference>
<keyword evidence="8" id="KW-0129">CBS domain</keyword>
<dbReference type="GO" id="GO:0008324">
    <property type="term" value="F:monoatomic cation transmembrane transporter activity"/>
    <property type="evidence" value="ECO:0007669"/>
    <property type="project" value="InterPro"/>
</dbReference>
<dbReference type="InterPro" id="IPR006667">
    <property type="entry name" value="SLC41_membr_dom"/>
</dbReference>
<evidence type="ECO:0000256" key="7">
    <source>
        <dbReference type="ARBA" id="ARBA00023136"/>
    </source>
</evidence>
<feature type="transmembrane region" description="Helical" evidence="10">
    <location>
        <begin position="290"/>
        <end position="313"/>
    </location>
</feature>
<dbReference type="Gene3D" id="1.10.357.20">
    <property type="entry name" value="SLC41 divalent cation transporters, integral membrane domain"/>
    <property type="match status" value="1"/>
</dbReference>
<evidence type="ECO:0000256" key="8">
    <source>
        <dbReference type="PROSITE-ProRule" id="PRU00703"/>
    </source>
</evidence>
<dbReference type="EMBL" id="CP036265">
    <property type="protein sequence ID" value="QDT16422.1"/>
    <property type="molecule type" value="Genomic_DNA"/>
</dbReference>
<dbReference type="Proteomes" id="UP000318741">
    <property type="component" value="Chromosome"/>
</dbReference>
<feature type="transmembrane region" description="Helical" evidence="10">
    <location>
        <begin position="319"/>
        <end position="343"/>
    </location>
</feature>
<comment type="similarity">
    <text evidence="2">Belongs to the SLC41A transporter family.</text>
</comment>
<feature type="region of interest" description="Disordered" evidence="9">
    <location>
        <begin position="27"/>
        <end position="50"/>
    </location>
</feature>
<feature type="domain" description="CBS" evidence="11">
    <location>
        <begin position="119"/>
        <end position="180"/>
    </location>
</feature>
<dbReference type="GO" id="GO:0016020">
    <property type="term" value="C:membrane"/>
    <property type="evidence" value="ECO:0007669"/>
    <property type="project" value="UniProtKB-SubCell"/>
</dbReference>
<evidence type="ECO:0000256" key="1">
    <source>
        <dbReference type="ARBA" id="ARBA00004141"/>
    </source>
</evidence>
<feature type="transmembrane region" description="Helical" evidence="10">
    <location>
        <begin position="216"/>
        <end position="236"/>
    </location>
</feature>
<protein>
    <submittedName>
        <fullName evidence="12">Magnesium transporter MgtE</fullName>
    </submittedName>
</protein>
<keyword evidence="7 10" id="KW-0472">Membrane</keyword>
<reference evidence="12 13" key="1">
    <citation type="submission" date="2019-02" db="EMBL/GenBank/DDBJ databases">
        <title>Deep-cultivation of Planctomycetes and their phenomic and genomic characterization uncovers novel biology.</title>
        <authorList>
            <person name="Wiegand S."/>
            <person name="Jogler M."/>
            <person name="Boedeker C."/>
            <person name="Pinto D."/>
            <person name="Vollmers J."/>
            <person name="Rivas-Marin E."/>
            <person name="Kohn T."/>
            <person name="Peeters S.H."/>
            <person name="Heuer A."/>
            <person name="Rast P."/>
            <person name="Oberbeckmann S."/>
            <person name="Bunk B."/>
            <person name="Jeske O."/>
            <person name="Meyerdierks A."/>
            <person name="Storesund J.E."/>
            <person name="Kallscheuer N."/>
            <person name="Luecker S."/>
            <person name="Lage O.M."/>
            <person name="Pohl T."/>
            <person name="Merkel B.J."/>
            <person name="Hornburger P."/>
            <person name="Mueller R.-W."/>
            <person name="Bruemmer F."/>
            <person name="Labrenz M."/>
            <person name="Spormann A.M."/>
            <person name="Op den Camp H."/>
            <person name="Overmann J."/>
            <person name="Amann R."/>
            <person name="Jetten M.S.M."/>
            <person name="Mascher T."/>
            <person name="Medema M.H."/>
            <person name="Devos D.P."/>
            <person name="Kaster A.-K."/>
            <person name="Ovreas L."/>
            <person name="Rohde M."/>
            <person name="Galperin M.Y."/>
            <person name="Jogler C."/>
        </authorList>
    </citation>
    <scope>NUCLEOTIDE SEQUENCE [LARGE SCALE GENOMIC DNA]</scope>
    <source>
        <strain evidence="12 13">CA12</strain>
    </source>
</reference>
<dbReference type="KEGG" id="acaf:CA12_25240"/>
<evidence type="ECO:0000256" key="3">
    <source>
        <dbReference type="ARBA" id="ARBA00022448"/>
    </source>
</evidence>
<proteinExistence type="inferred from homology"/>
<dbReference type="PANTHER" id="PTHR41394:SF5">
    <property type="entry name" value="SLC41A_MGTE INTEGRAL MEMBRANE DOMAIN-CONTAINING PROTEIN"/>
    <property type="match status" value="1"/>
</dbReference>
<accession>A0A517PAM3</accession>
<dbReference type="SUPFAM" id="SSF161093">
    <property type="entry name" value="MgtE membrane domain-like"/>
    <property type="match status" value="1"/>
</dbReference>
<keyword evidence="6 10" id="KW-1133">Transmembrane helix</keyword>
<evidence type="ECO:0000256" key="6">
    <source>
        <dbReference type="ARBA" id="ARBA00022989"/>
    </source>
</evidence>
<organism evidence="12 13">
    <name type="scientific">Alienimonas californiensis</name>
    <dbReference type="NCBI Taxonomy" id="2527989"/>
    <lineage>
        <taxon>Bacteria</taxon>
        <taxon>Pseudomonadati</taxon>
        <taxon>Planctomycetota</taxon>
        <taxon>Planctomycetia</taxon>
        <taxon>Planctomycetales</taxon>
        <taxon>Planctomycetaceae</taxon>
        <taxon>Alienimonas</taxon>
    </lineage>
</organism>
<dbReference type="Pfam" id="PF00571">
    <property type="entry name" value="CBS"/>
    <property type="match status" value="1"/>
</dbReference>
<evidence type="ECO:0000313" key="13">
    <source>
        <dbReference type="Proteomes" id="UP000318741"/>
    </source>
</evidence>
<keyword evidence="4 10" id="KW-0812">Transmembrane</keyword>
<feature type="transmembrane region" description="Helical" evidence="10">
    <location>
        <begin position="355"/>
        <end position="373"/>
    </location>
</feature>
<feature type="transmembrane region" description="Helical" evidence="10">
    <location>
        <begin position="248"/>
        <end position="269"/>
    </location>
</feature>